<name>A0AAV9LVQ2_9SOLN</name>
<dbReference type="EMBL" id="JAWPEI010000004">
    <property type="protein sequence ID" value="KAK4729836.1"/>
    <property type="molecule type" value="Genomic_DNA"/>
</dbReference>
<gene>
    <name evidence="1" type="ORF">R3W88_022824</name>
</gene>
<sequence length="119" mass="14159">MIVTWNVRGFNQEVKHKELRLLLKMNKFNLIAIYEHRARADKASFIIRKNMAGWNWCTNDNNNVRGRIWVIWNTNEVTFTKKEDASQYIHGLVMIKHSNIQFQFTTIYGLHTIANRLPL</sequence>
<dbReference type="Proteomes" id="UP001311915">
    <property type="component" value="Unassembled WGS sequence"/>
</dbReference>
<dbReference type="InterPro" id="IPR036691">
    <property type="entry name" value="Endo/exonu/phosph_ase_sf"/>
</dbReference>
<evidence type="ECO:0000313" key="1">
    <source>
        <dbReference type="EMBL" id="KAK4729836.1"/>
    </source>
</evidence>
<organism evidence="1 2">
    <name type="scientific">Solanum pinnatisectum</name>
    <name type="common">tansyleaf nightshade</name>
    <dbReference type="NCBI Taxonomy" id="50273"/>
    <lineage>
        <taxon>Eukaryota</taxon>
        <taxon>Viridiplantae</taxon>
        <taxon>Streptophyta</taxon>
        <taxon>Embryophyta</taxon>
        <taxon>Tracheophyta</taxon>
        <taxon>Spermatophyta</taxon>
        <taxon>Magnoliopsida</taxon>
        <taxon>eudicotyledons</taxon>
        <taxon>Gunneridae</taxon>
        <taxon>Pentapetalae</taxon>
        <taxon>asterids</taxon>
        <taxon>lamiids</taxon>
        <taxon>Solanales</taxon>
        <taxon>Solanaceae</taxon>
        <taxon>Solanoideae</taxon>
        <taxon>Solaneae</taxon>
        <taxon>Solanum</taxon>
    </lineage>
</organism>
<comment type="caution">
    <text evidence="1">The sequence shown here is derived from an EMBL/GenBank/DDBJ whole genome shotgun (WGS) entry which is preliminary data.</text>
</comment>
<keyword evidence="2" id="KW-1185">Reference proteome</keyword>
<dbReference type="Gene3D" id="3.60.10.10">
    <property type="entry name" value="Endonuclease/exonuclease/phosphatase"/>
    <property type="match status" value="1"/>
</dbReference>
<proteinExistence type="predicted"/>
<dbReference type="SUPFAM" id="SSF56219">
    <property type="entry name" value="DNase I-like"/>
    <property type="match status" value="1"/>
</dbReference>
<accession>A0AAV9LVQ2</accession>
<evidence type="ECO:0000313" key="2">
    <source>
        <dbReference type="Proteomes" id="UP001311915"/>
    </source>
</evidence>
<reference evidence="1 2" key="1">
    <citation type="submission" date="2023-10" db="EMBL/GenBank/DDBJ databases">
        <title>Genome-Wide Identification Analysis in wild type Solanum Pinnatisectum Reveals Some Genes Defensing Phytophthora Infestans.</title>
        <authorList>
            <person name="Sun C."/>
        </authorList>
    </citation>
    <scope>NUCLEOTIDE SEQUENCE [LARGE SCALE GENOMIC DNA]</scope>
    <source>
        <strain evidence="1">LQN</strain>
        <tissue evidence="1">Leaf</tissue>
    </source>
</reference>
<dbReference type="AlphaFoldDB" id="A0AAV9LVQ2"/>
<protein>
    <submittedName>
        <fullName evidence="1">Uncharacterized protein</fullName>
    </submittedName>
</protein>